<dbReference type="PANTHER" id="PTHR37316">
    <property type="entry name" value="TEICHOIC ACID GLYCEROL-PHOSPHATE PRIMASE"/>
    <property type="match status" value="1"/>
</dbReference>
<dbReference type="GO" id="GO:0047355">
    <property type="term" value="F:CDP-glycerol glycerophosphotransferase activity"/>
    <property type="evidence" value="ECO:0007669"/>
    <property type="project" value="InterPro"/>
</dbReference>
<sequence length="392" mass="46344">MELKKRGKFEDISTSLKILFAFVLSKLTLNRSTKKIVLIGGNLGEKYEDNASVFHRYLMKDYKGELDIHWMYDSSTTYARKLNIPNAVKLGTLKNYLLFFLADHTIHGHSLSFDIAPSIDKYIFLNHKTTMTHISHGIEGFKKILIQDEDIPLLSRCNYFNCVSEYEKDIKLKEWGIPEEKLLVTGMARFDNYEPDSPASCVENILIMFTWREWLFDISEDDFLKSDYFKRTIEVLSDNHLQDLFNKQQIKVKVVLHPFMKKFEQYFTEIQNKTAQISFYSFDEISIEEEIGQTDMFLTDYSSIAWDFLYMNKPIIFFTFDQTEYLKMRGSYIDLDKDIFGYKANTTEEVKKYMDLILLDGHTSNPFFKEASRYLDYFDKKNCERLATQLFK</sequence>
<comment type="caution">
    <text evidence="7">The sequence shown here is derived from an EMBL/GenBank/DDBJ whole genome shotgun (WGS) entry which is preliminary data.</text>
</comment>
<keyword evidence="3" id="KW-1003">Cell membrane</keyword>
<dbReference type="InterPro" id="IPR043149">
    <property type="entry name" value="TagF_N"/>
</dbReference>
<dbReference type="SUPFAM" id="SSF53756">
    <property type="entry name" value="UDP-Glycosyltransferase/glycogen phosphorylase"/>
    <property type="match status" value="1"/>
</dbReference>
<dbReference type="EMBL" id="JAMKBI010000004">
    <property type="protein sequence ID" value="MCZ8533071.1"/>
    <property type="molecule type" value="Genomic_DNA"/>
</dbReference>
<dbReference type="Proteomes" id="UP001152172">
    <property type="component" value="Unassembled WGS sequence"/>
</dbReference>
<dbReference type="GO" id="GO:0019350">
    <property type="term" value="P:teichoic acid biosynthetic process"/>
    <property type="evidence" value="ECO:0007669"/>
    <property type="project" value="UniProtKB-KW"/>
</dbReference>
<dbReference type="Pfam" id="PF04464">
    <property type="entry name" value="Glyphos_transf"/>
    <property type="match status" value="1"/>
</dbReference>
<dbReference type="PANTHER" id="PTHR37316:SF3">
    <property type="entry name" value="TEICHOIC ACID GLYCEROL-PHOSPHATE TRANSFERASE"/>
    <property type="match status" value="1"/>
</dbReference>
<keyword evidence="4" id="KW-0808">Transferase</keyword>
<dbReference type="Gene3D" id="3.40.50.11820">
    <property type="match status" value="1"/>
</dbReference>
<dbReference type="Gene3D" id="3.40.50.12580">
    <property type="match status" value="1"/>
</dbReference>
<evidence type="ECO:0000256" key="1">
    <source>
        <dbReference type="ARBA" id="ARBA00004202"/>
    </source>
</evidence>
<evidence type="ECO:0000313" key="8">
    <source>
        <dbReference type="Proteomes" id="UP001152172"/>
    </source>
</evidence>
<comment type="subcellular location">
    <subcellularLocation>
        <location evidence="1">Cell membrane</location>
        <topology evidence="1">Peripheral membrane protein</topology>
    </subcellularLocation>
</comment>
<reference evidence="7" key="1">
    <citation type="submission" date="2022-05" db="EMBL/GenBank/DDBJ databases">
        <authorList>
            <person name="Colautti A."/>
            <person name="Iacumin L."/>
        </authorList>
    </citation>
    <scope>NUCLEOTIDE SEQUENCE</scope>
    <source>
        <strain evidence="7">DSM 30747</strain>
    </source>
</reference>
<organism evidence="7 8">
    <name type="scientific">Psychrobacillus psychrodurans</name>
    <dbReference type="NCBI Taxonomy" id="126157"/>
    <lineage>
        <taxon>Bacteria</taxon>
        <taxon>Bacillati</taxon>
        <taxon>Bacillota</taxon>
        <taxon>Bacilli</taxon>
        <taxon>Bacillales</taxon>
        <taxon>Bacillaceae</taxon>
        <taxon>Psychrobacillus</taxon>
    </lineage>
</organism>
<keyword evidence="8" id="KW-1185">Reference proteome</keyword>
<proteinExistence type="inferred from homology"/>
<gene>
    <name evidence="7" type="ORF">M9R61_06845</name>
</gene>
<dbReference type="InterPro" id="IPR043148">
    <property type="entry name" value="TagF_C"/>
</dbReference>
<dbReference type="AlphaFoldDB" id="A0A9X3R9J9"/>
<evidence type="ECO:0000256" key="6">
    <source>
        <dbReference type="ARBA" id="ARBA00023136"/>
    </source>
</evidence>
<dbReference type="InterPro" id="IPR007554">
    <property type="entry name" value="Glycerophosphate_synth"/>
</dbReference>
<name>A0A9X3R9J9_9BACI</name>
<evidence type="ECO:0000313" key="7">
    <source>
        <dbReference type="EMBL" id="MCZ8533071.1"/>
    </source>
</evidence>
<evidence type="ECO:0000256" key="3">
    <source>
        <dbReference type="ARBA" id="ARBA00022475"/>
    </source>
</evidence>
<accession>A0A9X3R9J9</accession>
<dbReference type="RefSeq" id="WP_269921524.1">
    <property type="nucleotide sequence ID" value="NZ_JAMKBI010000004.1"/>
</dbReference>
<keyword evidence="5" id="KW-0777">Teichoic acid biosynthesis</keyword>
<protein>
    <submittedName>
        <fullName evidence="7">CDP-glycerol glycerophosphotransferase family protein</fullName>
    </submittedName>
</protein>
<dbReference type="GO" id="GO:0005886">
    <property type="term" value="C:plasma membrane"/>
    <property type="evidence" value="ECO:0007669"/>
    <property type="project" value="UniProtKB-SubCell"/>
</dbReference>
<evidence type="ECO:0000256" key="2">
    <source>
        <dbReference type="ARBA" id="ARBA00010488"/>
    </source>
</evidence>
<evidence type="ECO:0000256" key="5">
    <source>
        <dbReference type="ARBA" id="ARBA00022944"/>
    </source>
</evidence>
<dbReference type="InterPro" id="IPR051612">
    <property type="entry name" value="Teichoic_Acid_Biosynth"/>
</dbReference>
<evidence type="ECO:0000256" key="4">
    <source>
        <dbReference type="ARBA" id="ARBA00022679"/>
    </source>
</evidence>
<comment type="similarity">
    <text evidence="2">Belongs to the CDP-glycerol glycerophosphotransferase family.</text>
</comment>
<keyword evidence="6" id="KW-0472">Membrane</keyword>